<keyword evidence="6" id="KW-0520">NAD</keyword>
<evidence type="ECO:0000256" key="5">
    <source>
        <dbReference type="ARBA" id="ARBA00022857"/>
    </source>
</evidence>
<dbReference type="EC" id="2.7.1.23" evidence="2"/>
<keyword evidence="4" id="KW-0418">Kinase</keyword>
<proteinExistence type="inferred from homology"/>
<dbReference type="PANTHER" id="PTHR20275">
    <property type="entry name" value="NAD KINASE"/>
    <property type="match status" value="1"/>
</dbReference>
<dbReference type="Pfam" id="PF01513">
    <property type="entry name" value="NAD_kinase"/>
    <property type="match status" value="1"/>
</dbReference>
<comment type="caution">
    <text evidence="7">The sequence shown here is derived from an EMBL/GenBank/DDBJ whole genome shotgun (WGS) entry which is preliminary data.</text>
</comment>
<dbReference type="InterPro" id="IPR017437">
    <property type="entry name" value="ATP-NAD_kinase_PpnK-typ_C"/>
</dbReference>
<dbReference type="PANTHER" id="PTHR20275:SF0">
    <property type="entry name" value="NAD KINASE"/>
    <property type="match status" value="1"/>
</dbReference>
<dbReference type="InterPro" id="IPR002504">
    <property type="entry name" value="NADK"/>
</dbReference>
<comment type="similarity">
    <text evidence="1">Belongs to the NAD kinase family.</text>
</comment>
<sequence>MNEMNKKMRSMSLKVGSSEFQYLRKRTRSLNAPSPIQQFGPCGRILKNSAMVMTIQDPASQRLTWYKTPMTVLVVKKVRDSTVLQPFVELVKWLIVEKRMVVFVEQSVTEEVLLLQNSEFLSIKNKLMIFTEKKDDLTDKIDFIICLGGDGTLLYASLLFQQSVPPIMAFHLGSLGFLTPFKFENFQEQVTNVLEGHAALTLRSRLRCIVVRKNEDSDEAVHPPVSILVLNDIVIDRGPSPYLSNIDLYLDGKLITSVQGDGLIISTPTGSTAYSAAAGASMIHPSVPAIVVTPICPHSLSFRPIVVPAGVELKVSLSPDCRNTSWVSFDGRNRQELLHGDSLKITTSIYPVPSICSEDQISDWFDSLAECLHWNVRKRQKNFDDLYDFTDSSSNDTLDSLEQNEND</sequence>
<dbReference type="SUPFAM" id="SSF111331">
    <property type="entry name" value="NAD kinase/diacylglycerol kinase-like"/>
    <property type="match status" value="1"/>
</dbReference>
<organism evidence="7 8">
    <name type="scientific">Parthenolecanium corni</name>
    <dbReference type="NCBI Taxonomy" id="536013"/>
    <lineage>
        <taxon>Eukaryota</taxon>
        <taxon>Metazoa</taxon>
        <taxon>Ecdysozoa</taxon>
        <taxon>Arthropoda</taxon>
        <taxon>Hexapoda</taxon>
        <taxon>Insecta</taxon>
        <taxon>Pterygota</taxon>
        <taxon>Neoptera</taxon>
        <taxon>Paraneoptera</taxon>
        <taxon>Hemiptera</taxon>
        <taxon>Sternorrhyncha</taxon>
        <taxon>Coccoidea</taxon>
        <taxon>Coccidae</taxon>
        <taxon>Parthenolecanium</taxon>
    </lineage>
</organism>
<dbReference type="AlphaFoldDB" id="A0AAN9T662"/>
<evidence type="ECO:0000256" key="1">
    <source>
        <dbReference type="ARBA" id="ARBA00010995"/>
    </source>
</evidence>
<name>A0AAN9T662_9HEMI</name>
<accession>A0AAN9T662</accession>
<dbReference type="InterPro" id="IPR017438">
    <property type="entry name" value="ATP-NAD_kinase_N"/>
</dbReference>
<keyword evidence="8" id="KW-1185">Reference proteome</keyword>
<dbReference type="HAMAP" id="MF_00361">
    <property type="entry name" value="NAD_kinase"/>
    <property type="match status" value="1"/>
</dbReference>
<evidence type="ECO:0000313" key="7">
    <source>
        <dbReference type="EMBL" id="KAK7575548.1"/>
    </source>
</evidence>
<evidence type="ECO:0000313" key="8">
    <source>
        <dbReference type="Proteomes" id="UP001367676"/>
    </source>
</evidence>
<dbReference type="EMBL" id="JBBCAQ010000036">
    <property type="protein sequence ID" value="KAK7575548.1"/>
    <property type="molecule type" value="Genomic_DNA"/>
</dbReference>
<protein>
    <recommendedName>
        <fullName evidence="2">NAD(+) kinase</fullName>
        <ecNumber evidence="2">2.7.1.23</ecNumber>
    </recommendedName>
</protein>
<keyword evidence="5" id="KW-0521">NADP</keyword>
<evidence type="ECO:0000256" key="6">
    <source>
        <dbReference type="ARBA" id="ARBA00023027"/>
    </source>
</evidence>
<dbReference type="InterPro" id="IPR016064">
    <property type="entry name" value="NAD/diacylglycerol_kinase_sf"/>
</dbReference>
<dbReference type="GO" id="GO:0019674">
    <property type="term" value="P:NAD+ metabolic process"/>
    <property type="evidence" value="ECO:0007669"/>
    <property type="project" value="InterPro"/>
</dbReference>
<gene>
    <name evidence="7" type="ORF">V9T40_011834</name>
</gene>
<keyword evidence="3" id="KW-0808">Transferase</keyword>
<dbReference type="FunFam" id="2.60.200.30:FF:000003">
    <property type="entry name" value="NAD kinase b"/>
    <property type="match status" value="1"/>
</dbReference>
<dbReference type="GO" id="GO:0006741">
    <property type="term" value="P:NADP+ biosynthetic process"/>
    <property type="evidence" value="ECO:0007669"/>
    <property type="project" value="InterPro"/>
</dbReference>
<evidence type="ECO:0000256" key="4">
    <source>
        <dbReference type="ARBA" id="ARBA00022777"/>
    </source>
</evidence>
<dbReference type="GO" id="GO:0003951">
    <property type="term" value="F:NAD+ kinase activity"/>
    <property type="evidence" value="ECO:0007669"/>
    <property type="project" value="UniProtKB-EC"/>
</dbReference>
<reference evidence="7 8" key="1">
    <citation type="submission" date="2024-03" db="EMBL/GenBank/DDBJ databases">
        <title>Adaptation during the transition from Ophiocordyceps entomopathogen to insect associate is accompanied by gene loss and intensified selection.</title>
        <authorList>
            <person name="Ward C.M."/>
            <person name="Onetto C.A."/>
            <person name="Borneman A.R."/>
        </authorList>
    </citation>
    <scope>NUCLEOTIDE SEQUENCE [LARGE SCALE GENOMIC DNA]</scope>
    <source>
        <strain evidence="7">AWRI1</strain>
        <tissue evidence="7">Single Adult Female</tissue>
    </source>
</reference>
<dbReference type="Proteomes" id="UP001367676">
    <property type="component" value="Unassembled WGS sequence"/>
</dbReference>
<dbReference type="Gene3D" id="3.40.50.10330">
    <property type="entry name" value="Probable inorganic polyphosphate/atp-NAD kinase, domain 1"/>
    <property type="match status" value="1"/>
</dbReference>
<evidence type="ECO:0000256" key="2">
    <source>
        <dbReference type="ARBA" id="ARBA00012120"/>
    </source>
</evidence>
<dbReference type="Gene3D" id="2.60.200.30">
    <property type="entry name" value="Probable inorganic polyphosphate/atp-NAD kinase, domain 2"/>
    <property type="match status" value="1"/>
</dbReference>
<dbReference type="Pfam" id="PF20143">
    <property type="entry name" value="NAD_kinase_C"/>
    <property type="match status" value="1"/>
</dbReference>
<evidence type="ECO:0000256" key="3">
    <source>
        <dbReference type="ARBA" id="ARBA00022679"/>
    </source>
</evidence>